<reference evidence="2" key="2">
    <citation type="submission" date="2020-05" db="UniProtKB">
        <authorList>
            <consortium name="EnsemblMetazoa"/>
        </authorList>
    </citation>
    <scope>IDENTIFICATION</scope>
</reference>
<evidence type="ECO:0000313" key="3">
    <source>
        <dbReference type="Proteomes" id="UP000030765"/>
    </source>
</evidence>
<dbReference type="EMBL" id="KE525423">
    <property type="protein sequence ID" value="KFB54001.1"/>
    <property type="molecule type" value="Genomic_DNA"/>
</dbReference>
<dbReference type="EMBL" id="ATLV01027152">
    <property type="status" value="NOT_ANNOTATED_CDS"/>
    <property type="molecule type" value="Genomic_DNA"/>
</dbReference>
<organism evidence="1">
    <name type="scientific">Anopheles sinensis</name>
    <name type="common">Mosquito</name>
    <dbReference type="NCBI Taxonomy" id="74873"/>
    <lineage>
        <taxon>Eukaryota</taxon>
        <taxon>Metazoa</taxon>
        <taxon>Ecdysozoa</taxon>
        <taxon>Arthropoda</taxon>
        <taxon>Hexapoda</taxon>
        <taxon>Insecta</taxon>
        <taxon>Pterygota</taxon>
        <taxon>Neoptera</taxon>
        <taxon>Endopterygota</taxon>
        <taxon>Diptera</taxon>
        <taxon>Nematocera</taxon>
        <taxon>Culicoidea</taxon>
        <taxon>Culicidae</taxon>
        <taxon>Anophelinae</taxon>
        <taxon>Anopheles</taxon>
    </lineage>
</organism>
<accession>A0A084WUV7</accession>
<reference evidence="1 3" key="1">
    <citation type="journal article" date="2014" name="BMC Genomics">
        <title>Genome sequence of Anopheles sinensis provides insight into genetics basis of mosquito competence for malaria parasites.</title>
        <authorList>
            <person name="Zhou D."/>
            <person name="Zhang D."/>
            <person name="Ding G."/>
            <person name="Shi L."/>
            <person name="Hou Q."/>
            <person name="Ye Y."/>
            <person name="Xu Y."/>
            <person name="Zhou H."/>
            <person name="Xiong C."/>
            <person name="Li S."/>
            <person name="Yu J."/>
            <person name="Hong S."/>
            <person name="Yu X."/>
            <person name="Zou P."/>
            <person name="Chen C."/>
            <person name="Chang X."/>
            <person name="Wang W."/>
            <person name="Lv Y."/>
            <person name="Sun Y."/>
            <person name="Ma L."/>
            <person name="Shen B."/>
            <person name="Zhu C."/>
        </authorList>
    </citation>
    <scope>NUCLEOTIDE SEQUENCE [LARGE SCALE GENOMIC DNA]</scope>
</reference>
<sequence length="60" mass="6652">MYQSLHGIYTAPFDVQRRLKVNRKLGTDATSVITRDIAKRKRCSVGKLGARVCAVCLTAN</sequence>
<dbReference type="EnsemblMetazoa" id="ASIC022254-RA">
    <property type="protein sequence ID" value="ASIC022254-PA"/>
    <property type="gene ID" value="ASIC022254"/>
</dbReference>
<dbReference type="AlphaFoldDB" id="A0A084WUV7"/>
<gene>
    <name evidence="1" type="ORF">ZHAS_00022254</name>
</gene>
<evidence type="ECO:0000313" key="2">
    <source>
        <dbReference type="EnsemblMetazoa" id="ASIC022254-PA"/>
    </source>
</evidence>
<dbReference type="VEuPathDB" id="VectorBase:ASIC022254"/>
<keyword evidence="3" id="KW-1185">Reference proteome</keyword>
<proteinExistence type="predicted"/>
<dbReference type="Proteomes" id="UP000030765">
    <property type="component" value="Unassembled WGS sequence"/>
</dbReference>
<protein>
    <submittedName>
        <fullName evidence="1 2">Diguanylate cyclase</fullName>
    </submittedName>
</protein>
<evidence type="ECO:0000313" key="1">
    <source>
        <dbReference type="EMBL" id="KFB54001.1"/>
    </source>
</evidence>
<name>A0A084WUV7_ANOSI</name>